<name>A0AAV6K1D7_9ERIC</name>
<protein>
    <submittedName>
        <fullName evidence="1">Uncharacterized protein</fullName>
    </submittedName>
</protein>
<keyword evidence="2" id="KW-1185">Reference proteome</keyword>
<organism evidence="1 2">
    <name type="scientific">Rhododendron griersonianum</name>
    <dbReference type="NCBI Taxonomy" id="479676"/>
    <lineage>
        <taxon>Eukaryota</taxon>
        <taxon>Viridiplantae</taxon>
        <taxon>Streptophyta</taxon>
        <taxon>Embryophyta</taxon>
        <taxon>Tracheophyta</taxon>
        <taxon>Spermatophyta</taxon>
        <taxon>Magnoliopsida</taxon>
        <taxon>eudicotyledons</taxon>
        <taxon>Gunneridae</taxon>
        <taxon>Pentapetalae</taxon>
        <taxon>asterids</taxon>
        <taxon>Ericales</taxon>
        <taxon>Ericaceae</taxon>
        <taxon>Ericoideae</taxon>
        <taxon>Rhodoreae</taxon>
        <taxon>Rhododendron</taxon>
    </lineage>
</organism>
<gene>
    <name evidence="1" type="ORF">RHGRI_018409</name>
</gene>
<accession>A0AAV6K1D7</accession>
<dbReference type="Proteomes" id="UP000823749">
    <property type="component" value="Chromosome 6"/>
</dbReference>
<comment type="caution">
    <text evidence="1">The sequence shown here is derived from an EMBL/GenBank/DDBJ whole genome shotgun (WGS) entry which is preliminary data.</text>
</comment>
<reference evidence="1 2" key="1">
    <citation type="submission" date="2020-08" db="EMBL/GenBank/DDBJ databases">
        <title>Plant Genome Project.</title>
        <authorList>
            <person name="Zhang R.-G."/>
        </authorList>
    </citation>
    <scope>NUCLEOTIDE SEQUENCE [LARGE SCALE GENOMIC DNA]</scope>
    <source>
        <strain evidence="1">WSP0</strain>
        <tissue evidence="1">Leaf</tissue>
    </source>
</reference>
<evidence type="ECO:0000313" key="1">
    <source>
        <dbReference type="EMBL" id="KAG5546215.1"/>
    </source>
</evidence>
<sequence length="50" mass="5462">MVRDVAAAAAIGDSANVLLPRRSLYHRIVFFILSRVGVVSWHPIMSIVGV</sequence>
<dbReference type="AlphaFoldDB" id="A0AAV6K1D7"/>
<evidence type="ECO:0000313" key="2">
    <source>
        <dbReference type="Proteomes" id="UP000823749"/>
    </source>
</evidence>
<proteinExistence type="predicted"/>
<dbReference type="EMBL" id="JACTNZ010000006">
    <property type="protein sequence ID" value="KAG5546215.1"/>
    <property type="molecule type" value="Genomic_DNA"/>
</dbReference>